<dbReference type="Pfam" id="PF14934">
    <property type="entry name" value="TMEM254"/>
    <property type="match status" value="1"/>
</dbReference>
<comment type="caution">
    <text evidence="2">The sequence shown here is derived from an EMBL/GenBank/DDBJ whole genome shotgun (WGS) entry which is preliminary data.</text>
</comment>
<evidence type="ECO:0000259" key="1">
    <source>
        <dbReference type="Pfam" id="PF10615"/>
    </source>
</evidence>
<organism evidence="2 3">
    <name type="scientific">Phascolomyces articulosus</name>
    <dbReference type="NCBI Taxonomy" id="60185"/>
    <lineage>
        <taxon>Eukaryota</taxon>
        <taxon>Fungi</taxon>
        <taxon>Fungi incertae sedis</taxon>
        <taxon>Mucoromycota</taxon>
        <taxon>Mucoromycotina</taxon>
        <taxon>Mucoromycetes</taxon>
        <taxon>Mucorales</taxon>
        <taxon>Lichtheimiaceae</taxon>
        <taxon>Phascolomyces</taxon>
    </lineage>
</organism>
<dbReference type="AlphaFoldDB" id="A0AAD5JNR4"/>
<dbReference type="InterPro" id="IPR028110">
    <property type="entry name" value="TMEM254"/>
</dbReference>
<keyword evidence="3" id="KW-1185">Reference proteome</keyword>
<proteinExistence type="predicted"/>
<dbReference type="InterPro" id="IPR037119">
    <property type="entry name" value="Haem_oxidase_HugZ-like_sf"/>
</dbReference>
<reference evidence="2" key="2">
    <citation type="submission" date="2023-02" db="EMBL/GenBank/DDBJ databases">
        <authorList>
            <consortium name="DOE Joint Genome Institute"/>
            <person name="Mondo S.J."/>
            <person name="Chang Y."/>
            <person name="Wang Y."/>
            <person name="Ahrendt S."/>
            <person name="Andreopoulos W."/>
            <person name="Barry K."/>
            <person name="Beard J."/>
            <person name="Benny G.L."/>
            <person name="Blankenship S."/>
            <person name="Bonito G."/>
            <person name="Cuomo C."/>
            <person name="Desiro A."/>
            <person name="Gervers K.A."/>
            <person name="Hundley H."/>
            <person name="Kuo A."/>
            <person name="LaButti K."/>
            <person name="Lang B.F."/>
            <person name="Lipzen A."/>
            <person name="O'Donnell K."/>
            <person name="Pangilinan J."/>
            <person name="Reynolds N."/>
            <person name="Sandor L."/>
            <person name="Smith M.W."/>
            <person name="Tsang A."/>
            <person name="Grigoriev I.V."/>
            <person name="Stajich J.E."/>
            <person name="Spatafora J.W."/>
        </authorList>
    </citation>
    <scope>NUCLEOTIDE SEQUENCE</scope>
    <source>
        <strain evidence="2">RSA 2281</strain>
    </source>
</reference>
<evidence type="ECO:0000313" key="3">
    <source>
        <dbReference type="Proteomes" id="UP001209540"/>
    </source>
</evidence>
<feature type="domain" description="DUF2470" evidence="1">
    <location>
        <begin position="10"/>
        <end position="86"/>
    </location>
</feature>
<dbReference type="Gene3D" id="3.20.180.10">
    <property type="entry name" value="PNP-oxidase-like"/>
    <property type="match status" value="1"/>
</dbReference>
<sequence length="243" mass="26571">MAPDPIAPHSAPIAAYMSVHTATNLAYVRYFANQDSAVSANFESLNSRGFTMSYKLTSEGEKQETFIEFKTPLTKREEIRPVLEEMAKEAESALGLPSSLSGPPPFAAIAKAAYASATDIYTPEEPAVPLDVFYPLPLSKVIVTGVVIALPAILGYATDASLAHVPILLELREKYALRAISQKVFRGLVVVHGFEAAIALITCVRRGWYSYINTFKWTLSTFVFGVGSMQLLQKHGKKVRGQQ</sequence>
<dbReference type="Pfam" id="PF10615">
    <property type="entry name" value="DUF2470"/>
    <property type="match status" value="1"/>
</dbReference>
<dbReference type="Proteomes" id="UP001209540">
    <property type="component" value="Unassembled WGS sequence"/>
</dbReference>
<name>A0AAD5JNR4_9FUNG</name>
<protein>
    <recommendedName>
        <fullName evidence="1">DUF2470 domain-containing protein</fullName>
    </recommendedName>
</protein>
<gene>
    <name evidence="2" type="ORF">BDA99DRAFT_526815</name>
</gene>
<dbReference type="EMBL" id="JAIXMP010000045">
    <property type="protein sequence ID" value="KAI9246737.1"/>
    <property type="molecule type" value="Genomic_DNA"/>
</dbReference>
<dbReference type="InterPro" id="IPR019595">
    <property type="entry name" value="DUF2470"/>
</dbReference>
<reference evidence="2" key="1">
    <citation type="journal article" date="2022" name="IScience">
        <title>Evolution of zygomycete secretomes and the origins of terrestrial fungal ecologies.</title>
        <authorList>
            <person name="Chang Y."/>
            <person name="Wang Y."/>
            <person name="Mondo S."/>
            <person name="Ahrendt S."/>
            <person name="Andreopoulos W."/>
            <person name="Barry K."/>
            <person name="Beard J."/>
            <person name="Benny G.L."/>
            <person name="Blankenship S."/>
            <person name="Bonito G."/>
            <person name="Cuomo C."/>
            <person name="Desiro A."/>
            <person name="Gervers K.A."/>
            <person name="Hundley H."/>
            <person name="Kuo A."/>
            <person name="LaButti K."/>
            <person name="Lang B.F."/>
            <person name="Lipzen A."/>
            <person name="O'Donnell K."/>
            <person name="Pangilinan J."/>
            <person name="Reynolds N."/>
            <person name="Sandor L."/>
            <person name="Smith M.E."/>
            <person name="Tsang A."/>
            <person name="Grigoriev I.V."/>
            <person name="Stajich J.E."/>
            <person name="Spatafora J.W."/>
        </authorList>
    </citation>
    <scope>NUCLEOTIDE SEQUENCE</scope>
    <source>
        <strain evidence="2">RSA 2281</strain>
    </source>
</reference>
<accession>A0AAD5JNR4</accession>
<evidence type="ECO:0000313" key="2">
    <source>
        <dbReference type="EMBL" id="KAI9246737.1"/>
    </source>
</evidence>